<evidence type="ECO:0000256" key="8">
    <source>
        <dbReference type="ARBA" id="ARBA00041193"/>
    </source>
</evidence>
<dbReference type="InterPro" id="IPR016186">
    <property type="entry name" value="C-type_lectin-like/link_sf"/>
</dbReference>
<dbReference type="SUPFAM" id="SSF56436">
    <property type="entry name" value="C-type lectin-like"/>
    <property type="match status" value="1"/>
</dbReference>
<dbReference type="PROSITE" id="PS50041">
    <property type="entry name" value="C_TYPE_LECTIN_2"/>
    <property type="match status" value="1"/>
</dbReference>
<organism evidence="12 13">
    <name type="scientific">Ornithorhynchus anatinus</name>
    <name type="common">Duckbill platypus</name>
    <dbReference type="NCBI Taxonomy" id="9258"/>
    <lineage>
        <taxon>Eukaryota</taxon>
        <taxon>Metazoa</taxon>
        <taxon>Chordata</taxon>
        <taxon>Craniata</taxon>
        <taxon>Vertebrata</taxon>
        <taxon>Euteleostomi</taxon>
        <taxon>Mammalia</taxon>
        <taxon>Monotremata</taxon>
        <taxon>Ornithorhynchidae</taxon>
        <taxon>Ornithorhynchus</taxon>
    </lineage>
</organism>
<evidence type="ECO:0000256" key="6">
    <source>
        <dbReference type="ARBA" id="ARBA00023136"/>
    </source>
</evidence>
<dbReference type="Pfam" id="PF00059">
    <property type="entry name" value="Lectin_C"/>
    <property type="match status" value="1"/>
</dbReference>
<evidence type="ECO:0000313" key="12">
    <source>
        <dbReference type="Ensembl" id="ENSOANP00000044034.1"/>
    </source>
</evidence>
<keyword evidence="5 10" id="KW-1133">Transmembrane helix</keyword>
<dbReference type="CDD" id="cd03593">
    <property type="entry name" value="CLECT_NK_receptors_like"/>
    <property type="match status" value="1"/>
</dbReference>
<dbReference type="GO" id="GO:0016020">
    <property type="term" value="C:membrane"/>
    <property type="evidence" value="ECO:0007669"/>
    <property type="project" value="UniProtKB-SubCell"/>
</dbReference>
<dbReference type="InterPro" id="IPR033992">
    <property type="entry name" value="NKR-like_CTLD"/>
</dbReference>
<keyword evidence="3" id="KW-0430">Lectin</keyword>
<dbReference type="InParanoid" id="A0A6I8NS14"/>
<proteinExistence type="predicted"/>
<evidence type="ECO:0000256" key="3">
    <source>
        <dbReference type="ARBA" id="ARBA00022734"/>
    </source>
</evidence>
<dbReference type="Proteomes" id="UP000002279">
    <property type="component" value="Chromosome 17"/>
</dbReference>
<keyword evidence="7" id="KW-0325">Glycoprotein</keyword>
<feature type="transmembrane region" description="Helical" evidence="10">
    <location>
        <begin position="51"/>
        <end position="74"/>
    </location>
</feature>
<keyword evidence="2 10" id="KW-0812">Transmembrane</keyword>
<dbReference type="InterPro" id="IPR001304">
    <property type="entry name" value="C-type_lectin-like"/>
</dbReference>
<evidence type="ECO:0000256" key="7">
    <source>
        <dbReference type="ARBA" id="ARBA00023180"/>
    </source>
</evidence>
<dbReference type="InterPro" id="IPR016187">
    <property type="entry name" value="CTDL_fold"/>
</dbReference>
<evidence type="ECO:0000256" key="4">
    <source>
        <dbReference type="ARBA" id="ARBA00022968"/>
    </source>
</evidence>
<dbReference type="GeneTree" id="ENSGT00940000154558"/>
<dbReference type="Ensembl" id="ENSOANT00000064217.1">
    <property type="protein sequence ID" value="ENSOANP00000044034.1"/>
    <property type="gene ID" value="ENSOANG00000050299.1"/>
</dbReference>
<evidence type="ECO:0000256" key="9">
    <source>
        <dbReference type="ARBA" id="ARBA00041489"/>
    </source>
</evidence>
<feature type="domain" description="C-type lectin" evidence="11">
    <location>
        <begin position="110"/>
        <end position="216"/>
    </location>
</feature>
<evidence type="ECO:0000256" key="1">
    <source>
        <dbReference type="ARBA" id="ARBA00004606"/>
    </source>
</evidence>
<dbReference type="GO" id="GO:0030246">
    <property type="term" value="F:carbohydrate binding"/>
    <property type="evidence" value="ECO:0007669"/>
    <property type="project" value="UniProtKB-KW"/>
</dbReference>
<dbReference type="SMART" id="SM00034">
    <property type="entry name" value="CLECT"/>
    <property type="match status" value="1"/>
</dbReference>
<dbReference type="GO" id="GO:0045954">
    <property type="term" value="P:positive regulation of natural killer cell mediated cytotoxicity"/>
    <property type="evidence" value="ECO:0000318"/>
    <property type="project" value="GO_Central"/>
</dbReference>
<dbReference type="GO" id="GO:0002223">
    <property type="term" value="P:stimulatory C-type lectin receptor signaling pathway"/>
    <property type="evidence" value="ECO:0000318"/>
    <property type="project" value="GO_Central"/>
</dbReference>
<reference evidence="12 13" key="1">
    <citation type="journal article" date="2008" name="Nature">
        <title>Genome analysis of the platypus reveals unique signatures of evolution.</title>
        <authorList>
            <person name="Warren W.C."/>
            <person name="Hillier L.W."/>
            <person name="Marshall Graves J.A."/>
            <person name="Birney E."/>
            <person name="Ponting C.P."/>
            <person name="Grutzner F."/>
            <person name="Belov K."/>
            <person name="Miller W."/>
            <person name="Clarke L."/>
            <person name="Chinwalla A.T."/>
            <person name="Yang S.P."/>
            <person name="Heger A."/>
            <person name="Locke D.P."/>
            <person name="Miethke P."/>
            <person name="Waters P.D."/>
            <person name="Veyrunes F."/>
            <person name="Fulton L."/>
            <person name="Fulton B."/>
            <person name="Graves T."/>
            <person name="Wallis J."/>
            <person name="Puente X.S."/>
            <person name="Lopez-Otin C."/>
            <person name="Ordonez G.R."/>
            <person name="Eichler E.E."/>
            <person name="Chen L."/>
            <person name="Cheng Z."/>
            <person name="Deakin J.E."/>
            <person name="Alsop A."/>
            <person name="Thompson K."/>
            <person name="Kirby P."/>
            <person name="Papenfuss A.T."/>
            <person name="Wakefield M.J."/>
            <person name="Olender T."/>
            <person name="Lancet D."/>
            <person name="Huttley G.A."/>
            <person name="Smit A.F."/>
            <person name="Pask A."/>
            <person name="Temple-Smith P."/>
            <person name="Batzer M.A."/>
            <person name="Walker J.A."/>
            <person name="Konkel M.K."/>
            <person name="Harris R.S."/>
            <person name="Whittington C.M."/>
            <person name="Wong E.S."/>
            <person name="Gemmell N.J."/>
            <person name="Buschiazzo E."/>
            <person name="Vargas Jentzsch I.M."/>
            <person name="Merkel A."/>
            <person name="Schmitz J."/>
            <person name="Zemann A."/>
            <person name="Churakov G."/>
            <person name="Kriegs J.O."/>
            <person name="Brosius J."/>
            <person name="Murchison E.P."/>
            <person name="Sachidanandam R."/>
            <person name="Smith C."/>
            <person name="Hannon G.J."/>
            <person name="Tsend-Ayush E."/>
            <person name="McMillan D."/>
            <person name="Attenborough R."/>
            <person name="Rens W."/>
            <person name="Ferguson-Smith M."/>
            <person name="Lefevre C.M."/>
            <person name="Sharp J.A."/>
            <person name="Nicholas K.R."/>
            <person name="Ray D.A."/>
            <person name="Kube M."/>
            <person name="Reinhardt R."/>
            <person name="Pringle T.H."/>
            <person name="Taylor J."/>
            <person name="Jones R.C."/>
            <person name="Nixon B."/>
            <person name="Dacheux J.L."/>
            <person name="Niwa H."/>
            <person name="Sekita Y."/>
            <person name="Huang X."/>
            <person name="Stark A."/>
            <person name="Kheradpour P."/>
            <person name="Kellis M."/>
            <person name="Flicek P."/>
            <person name="Chen Y."/>
            <person name="Webber C."/>
            <person name="Hardison R."/>
            <person name="Nelson J."/>
            <person name="Hallsworth-Pepin K."/>
            <person name="Delehaunty K."/>
            <person name="Markovic C."/>
            <person name="Minx P."/>
            <person name="Feng Y."/>
            <person name="Kremitzki C."/>
            <person name="Mitreva M."/>
            <person name="Glasscock J."/>
            <person name="Wylie T."/>
            <person name="Wohldmann P."/>
            <person name="Thiru P."/>
            <person name="Nhan M.N."/>
            <person name="Pohl C.S."/>
            <person name="Smith S.M."/>
            <person name="Hou S."/>
            <person name="Nefedov M."/>
            <person name="de Jong P.J."/>
            <person name="Renfree M.B."/>
            <person name="Mardis E.R."/>
            <person name="Wilson R.K."/>
        </authorList>
    </citation>
    <scope>NUCLEOTIDE SEQUENCE [LARGE SCALE GENOMIC DNA]</scope>
    <source>
        <strain evidence="12 13">Glennie</strain>
    </source>
</reference>
<dbReference type="Bgee" id="ENSOANG00000050299">
    <property type="expression patterns" value="Expressed in ovary and 3 other cell types or tissues"/>
</dbReference>
<dbReference type="PANTHER" id="PTHR22800:SF252">
    <property type="entry name" value="NATURAL KILLER CELLS ANTIGEN CD94"/>
    <property type="match status" value="1"/>
</dbReference>
<evidence type="ECO:0000313" key="13">
    <source>
        <dbReference type="Proteomes" id="UP000002279"/>
    </source>
</evidence>
<gene>
    <name evidence="12" type="primary">LOC103170743</name>
</gene>
<evidence type="ECO:0000259" key="11">
    <source>
        <dbReference type="PROSITE" id="PS50041"/>
    </source>
</evidence>
<keyword evidence="13" id="KW-1185">Reference proteome</keyword>
<dbReference type="InterPro" id="IPR050919">
    <property type="entry name" value="NKG2/CD94_NK_receptors"/>
</dbReference>
<dbReference type="Gene3D" id="3.10.100.10">
    <property type="entry name" value="Mannose-Binding Protein A, subunit A"/>
    <property type="match status" value="1"/>
</dbReference>
<name>A0A6I8NS14_ORNAN</name>
<sequence>TSLENEKDSTILGVSCSSPGFLSSSRITCTSLCKRSSLCISSKTLLPAGSLWRFLTGILGIFCLVLVVTVGALISYHSIPDYPSPVQKALVERPERGLHLCSCPENWIWFRHSCYRFFSESKTWRESRSSCEAQNSSLLTLKSQEELELFTLQLFHWIGVYLKEETGTWIWEDGSEVSSKLLSFPTNQKDRTCGIYKSRHSAFSENCTIKNPYICKLKYF</sequence>
<dbReference type="AlphaFoldDB" id="A0A6I8NS14"/>
<keyword evidence="6 10" id="KW-0472">Membrane</keyword>
<reference evidence="12" key="3">
    <citation type="submission" date="2025-09" db="UniProtKB">
        <authorList>
            <consortium name="Ensembl"/>
        </authorList>
    </citation>
    <scope>IDENTIFICATION</scope>
    <source>
        <strain evidence="12">Glennie</strain>
    </source>
</reference>
<protein>
    <recommendedName>
        <fullName evidence="8">Natural killer cells antigen CD94</fullName>
    </recommendedName>
    <alternativeName>
        <fullName evidence="9">Killer cell lectin-like receptor subfamily D member 1</fullName>
    </alternativeName>
</protein>
<comment type="subcellular location">
    <subcellularLocation>
        <location evidence="1">Membrane</location>
        <topology evidence="1">Single-pass type II membrane protein</topology>
    </subcellularLocation>
</comment>
<reference evidence="12" key="2">
    <citation type="submission" date="2025-08" db="UniProtKB">
        <authorList>
            <consortium name="Ensembl"/>
        </authorList>
    </citation>
    <scope>IDENTIFICATION</scope>
    <source>
        <strain evidence="12">Glennie</strain>
    </source>
</reference>
<keyword evidence="4" id="KW-0735">Signal-anchor</keyword>
<accession>A0A6I8NS14</accession>
<evidence type="ECO:0000256" key="5">
    <source>
        <dbReference type="ARBA" id="ARBA00022989"/>
    </source>
</evidence>
<dbReference type="PANTHER" id="PTHR22800">
    <property type="entry name" value="C-TYPE LECTIN PROTEINS"/>
    <property type="match status" value="1"/>
</dbReference>
<evidence type="ECO:0000256" key="2">
    <source>
        <dbReference type="ARBA" id="ARBA00022692"/>
    </source>
</evidence>
<evidence type="ECO:0000256" key="10">
    <source>
        <dbReference type="SAM" id="Phobius"/>
    </source>
</evidence>